<gene>
    <name evidence="2" type="ORF">H9623_04465</name>
</gene>
<feature type="transmembrane region" description="Helical" evidence="1">
    <location>
        <begin position="33"/>
        <end position="55"/>
    </location>
</feature>
<dbReference type="Proteomes" id="UP000822993">
    <property type="component" value="Unassembled WGS sequence"/>
</dbReference>
<dbReference type="RefSeq" id="WP_193718863.1">
    <property type="nucleotide sequence ID" value="NZ_JACSPN010000004.1"/>
</dbReference>
<feature type="transmembrane region" description="Helical" evidence="1">
    <location>
        <begin position="67"/>
        <end position="84"/>
    </location>
</feature>
<keyword evidence="3" id="KW-1185">Reference proteome</keyword>
<sequence length="122" mass="13041">MLIQVILLAAIAVVAVLLTRSTADARHQAIRRLLLAGFVVASVAAIVFPQALSYLANLIGVGRGTDLLLYALVIAFVSYIATSHRRANQLSRKITLLTRELSLAEARIESVAKPEDTPPPAA</sequence>
<evidence type="ECO:0000256" key="1">
    <source>
        <dbReference type="SAM" id="Phobius"/>
    </source>
</evidence>
<accession>A0A9D5UAU0</accession>
<dbReference type="AlphaFoldDB" id="A0A9D5UAU0"/>
<protein>
    <submittedName>
        <fullName evidence="2">DUF2304 domain-containing protein</fullName>
    </submittedName>
</protein>
<keyword evidence="1" id="KW-1133">Transmembrane helix</keyword>
<comment type="caution">
    <text evidence="2">The sequence shown here is derived from an EMBL/GenBank/DDBJ whole genome shotgun (WGS) entry which is preliminary data.</text>
</comment>
<keyword evidence="1" id="KW-0472">Membrane</keyword>
<proteinExistence type="predicted"/>
<name>A0A9D5UAU0_9CELL</name>
<evidence type="ECO:0000313" key="2">
    <source>
        <dbReference type="EMBL" id="MBE7699561.1"/>
    </source>
</evidence>
<dbReference type="Pfam" id="PF10066">
    <property type="entry name" value="DUF2304"/>
    <property type="match status" value="1"/>
</dbReference>
<evidence type="ECO:0000313" key="3">
    <source>
        <dbReference type="Proteomes" id="UP000822993"/>
    </source>
</evidence>
<organism evidence="2 3">
    <name type="scientific">Oerskovia douganii</name>
    <dbReference type="NCBI Taxonomy" id="2762210"/>
    <lineage>
        <taxon>Bacteria</taxon>
        <taxon>Bacillati</taxon>
        <taxon>Actinomycetota</taxon>
        <taxon>Actinomycetes</taxon>
        <taxon>Micrococcales</taxon>
        <taxon>Cellulomonadaceae</taxon>
        <taxon>Oerskovia</taxon>
    </lineage>
</organism>
<dbReference type="EMBL" id="JACSPN010000004">
    <property type="protein sequence ID" value="MBE7699561.1"/>
    <property type="molecule type" value="Genomic_DNA"/>
</dbReference>
<keyword evidence="1" id="KW-0812">Transmembrane</keyword>
<reference evidence="2 3" key="1">
    <citation type="submission" date="2020-08" db="EMBL/GenBank/DDBJ databases">
        <title>A Genomic Blueprint of the Chicken Gut Microbiome.</title>
        <authorList>
            <person name="Gilroy R."/>
            <person name="Ravi A."/>
            <person name="Getino M."/>
            <person name="Pursley I."/>
            <person name="Horton D.L."/>
            <person name="Alikhan N.-F."/>
            <person name="Baker D."/>
            <person name="Gharbi K."/>
            <person name="Hall N."/>
            <person name="Watson M."/>
            <person name="Adriaenssens E.M."/>
            <person name="Foster-Nyarko E."/>
            <person name="Jarju S."/>
            <person name="Secka A."/>
            <person name="Antonio M."/>
            <person name="Oren A."/>
            <person name="Chaudhuri R."/>
            <person name="La Ragione R.M."/>
            <person name="Hildebrand F."/>
            <person name="Pallen M.J."/>
        </authorList>
    </citation>
    <scope>NUCLEOTIDE SEQUENCE [LARGE SCALE GENOMIC DNA]</scope>
    <source>
        <strain evidence="2 3">Sa1BUA8</strain>
    </source>
</reference>
<dbReference type="InterPro" id="IPR019277">
    <property type="entry name" value="DUF2304"/>
</dbReference>